<dbReference type="WBParaSite" id="TTAC_0000037401-mRNA-1">
    <property type="protein sequence ID" value="TTAC_0000037401-mRNA-1"/>
    <property type="gene ID" value="TTAC_0000037401"/>
</dbReference>
<protein>
    <submittedName>
        <fullName evidence="6">WD_REPEATS_REGION domain-containing protein</fullName>
    </submittedName>
</protein>
<reference evidence="6" key="1">
    <citation type="submission" date="2017-02" db="UniProtKB">
        <authorList>
            <consortium name="WormBaseParasite"/>
        </authorList>
    </citation>
    <scope>IDENTIFICATION</scope>
</reference>
<dbReference type="SUPFAM" id="SSF50978">
    <property type="entry name" value="WD40 repeat-like"/>
    <property type="match status" value="1"/>
</dbReference>
<dbReference type="AlphaFoldDB" id="A0A0R3WIF2"/>
<dbReference type="PROSITE" id="PS50082">
    <property type="entry name" value="WD_REPEATS_2"/>
    <property type="match status" value="1"/>
</dbReference>
<accession>A0A0R3WIF2</accession>
<dbReference type="PANTHER" id="PTHR44675:SF1">
    <property type="entry name" value="P21-ACTIVATED PROTEIN KINASE-INTERACTING PROTEIN 1"/>
    <property type="match status" value="1"/>
</dbReference>
<evidence type="ECO:0000256" key="3">
    <source>
        <dbReference type="SAM" id="MobiDB-lite"/>
    </source>
</evidence>
<comment type="function">
    <text evidence="1">Negatively regulates the PAK1 kinase. PAK1 is a member of the PAK kinase family, which has been shown to play a positive role in the regulation of signaling pathways involving MAPK8 and RELA. PAK1 exists as an inactive homodimer, which is activated by binding of small GTPases such as CDC42 to an N-terminal regulatory domain. PAK1IP1 also binds to the N-terminus of PAK1, and inhibits the specific activation of PAK1 by CDC42. May be involved in ribosomal large subunit assembly.</text>
</comment>
<name>A0A0R3WIF2_HYDTA</name>
<reference evidence="4 5" key="2">
    <citation type="submission" date="2018-11" db="EMBL/GenBank/DDBJ databases">
        <authorList>
            <consortium name="Pathogen Informatics"/>
        </authorList>
    </citation>
    <scope>NUCLEOTIDE SEQUENCE [LARGE SCALE GENOMIC DNA]</scope>
</reference>
<dbReference type="InterPro" id="IPR051959">
    <property type="entry name" value="PAK1-Kinase_Regulator"/>
</dbReference>
<gene>
    <name evidence="4" type="ORF">TTAC_LOCUS375</name>
</gene>
<evidence type="ECO:0000256" key="2">
    <source>
        <dbReference type="PROSITE-ProRule" id="PRU00221"/>
    </source>
</evidence>
<dbReference type="Proteomes" id="UP000274429">
    <property type="component" value="Unassembled WGS sequence"/>
</dbReference>
<evidence type="ECO:0000256" key="1">
    <source>
        <dbReference type="ARBA" id="ARBA00045213"/>
    </source>
</evidence>
<dbReference type="InterPro" id="IPR015943">
    <property type="entry name" value="WD40/YVTN_repeat-like_dom_sf"/>
</dbReference>
<organism evidence="6">
    <name type="scientific">Hydatigena taeniaeformis</name>
    <name type="common">Feline tapeworm</name>
    <name type="synonym">Taenia taeniaeformis</name>
    <dbReference type="NCBI Taxonomy" id="6205"/>
    <lineage>
        <taxon>Eukaryota</taxon>
        <taxon>Metazoa</taxon>
        <taxon>Spiralia</taxon>
        <taxon>Lophotrochozoa</taxon>
        <taxon>Platyhelminthes</taxon>
        <taxon>Cestoda</taxon>
        <taxon>Eucestoda</taxon>
        <taxon>Cyclophyllidea</taxon>
        <taxon>Taeniidae</taxon>
        <taxon>Hydatigera</taxon>
    </lineage>
</organism>
<proteinExistence type="predicted"/>
<dbReference type="SMART" id="SM00320">
    <property type="entry name" value="WD40"/>
    <property type="match status" value="3"/>
</dbReference>
<sequence length="455" mass="50477">MTESSPPRLHVVCGSYDGTVFAMSYEHLGIRETGPNRLKAEFIDPEAHSAPVTALAVWNDTVASGSADESIQVGTPYPNIVLALSCSEHFTFARHLCPSCVSQVPFLFSVSRHSRMGCLELHTGSVRHLVFADSRHLLSAGEDACLGIWRRSGGLSRGASAWQCIRQMRRHKAPIISLLLHPSLRLAFTLADGDGDHTFRIWSLTRGRQAYTTRLRALNAEGATALAAVVMPDPPHHYHHLLLLFITPPSSVRYHRIDFIDLGQSRQRALFSARFPTLLSVPPVVFHVEEECLYLLAGIGNVLKVYRCQFGENKMELMSKAKVPGKRFKFLKVLLWPDEMVKAEPEVYGGRRRLVVLVTTDMDGSYVRGYAVDLETTPTSTAEDSSPSMALRPVFTYDVHKIRLTQVDAAWTSGVDGASEEVDHTVSVKDAEGMEISDDDESDSEEEEDDEDLGK</sequence>
<dbReference type="PANTHER" id="PTHR44675">
    <property type="entry name" value="PAK1 INTERACTING PROTEIN 1"/>
    <property type="match status" value="1"/>
</dbReference>
<dbReference type="EMBL" id="UYWX01000030">
    <property type="protein sequence ID" value="VDM16323.1"/>
    <property type="molecule type" value="Genomic_DNA"/>
</dbReference>
<keyword evidence="2" id="KW-0853">WD repeat</keyword>
<dbReference type="InterPro" id="IPR001680">
    <property type="entry name" value="WD40_rpt"/>
</dbReference>
<keyword evidence="5" id="KW-1185">Reference proteome</keyword>
<dbReference type="STRING" id="6205.A0A0R3WIF2"/>
<evidence type="ECO:0000313" key="6">
    <source>
        <dbReference type="WBParaSite" id="TTAC_0000037401-mRNA-1"/>
    </source>
</evidence>
<feature type="region of interest" description="Disordered" evidence="3">
    <location>
        <begin position="416"/>
        <end position="455"/>
    </location>
</feature>
<evidence type="ECO:0000313" key="4">
    <source>
        <dbReference type="EMBL" id="VDM16323.1"/>
    </source>
</evidence>
<evidence type="ECO:0000313" key="5">
    <source>
        <dbReference type="Proteomes" id="UP000274429"/>
    </source>
</evidence>
<feature type="repeat" description="WD" evidence="2">
    <location>
        <begin position="168"/>
        <end position="212"/>
    </location>
</feature>
<dbReference type="Pfam" id="PF00400">
    <property type="entry name" value="WD40"/>
    <property type="match status" value="1"/>
</dbReference>
<dbReference type="Gene3D" id="2.130.10.10">
    <property type="entry name" value="YVTN repeat-like/Quinoprotein amine dehydrogenase"/>
    <property type="match status" value="1"/>
</dbReference>
<feature type="compositionally biased region" description="Acidic residues" evidence="3">
    <location>
        <begin position="433"/>
        <end position="455"/>
    </location>
</feature>
<dbReference type="InterPro" id="IPR036322">
    <property type="entry name" value="WD40_repeat_dom_sf"/>
</dbReference>
<feature type="compositionally biased region" description="Basic and acidic residues" evidence="3">
    <location>
        <begin position="421"/>
        <end position="432"/>
    </location>
</feature>
<dbReference type="OrthoDB" id="308449at2759"/>